<organism evidence="1 2">
    <name type="scientific">Bythopirellula polymerisocia</name>
    <dbReference type="NCBI Taxonomy" id="2528003"/>
    <lineage>
        <taxon>Bacteria</taxon>
        <taxon>Pseudomonadati</taxon>
        <taxon>Planctomycetota</taxon>
        <taxon>Planctomycetia</taxon>
        <taxon>Pirellulales</taxon>
        <taxon>Lacipirellulaceae</taxon>
        <taxon>Bythopirellula</taxon>
    </lineage>
</organism>
<evidence type="ECO:0000313" key="2">
    <source>
        <dbReference type="Proteomes" id="UP000318437"/>
    </source>
</evidence>
<dbReference type="Proteomes" id="UP000318437">
    <property type="component" value="Unassembled WGS sequence"/>
</dbReference>
<proteinExistence type="predicted"/>
<dbReference type="InterPro" id="IPR013424">
    <property type="entry name" value="Ice-binding_C"/>
</dbReference>
<dbReference type="EMBL" id="SJPS01000006">
    <property type="protein sequence ID" value="TWU23620.1"/>
    <property type="molecule type" value="Genomic_DNA"/>
</dbReference>
<name>A0A5C6CG51_9BACT</name>
<dbReference type="AlphaFoldDB" id="A0A5C6CG51"/>
<protein>
    <recommendedName>
        <fullName evidence="3">PEP-CTERM protein-sorting domain-containing protein</fullName>
    </recommendedName>
</protein>
<gene>
    <name evidence="1" type="ORF">Pla144_37950</name>
</gene>
<evidence type="ECO:0000313" key="1">
    <source>
        <dbReference type="EMBL" id="TWU23620.1"/>
    </source>
</evidence>
<sequence>MVMAQPILLGRSRPLSQTQLATLECLPIFLLGAAEGQRVGIAFNFNGSDGQGEYGFFQELGATLQPHTTYTLEVEIGNITSATAMNGAFFPLEGFPGYRVELLAGGMMLEQDNNLLSGTISDGEFATSVITYTTGASHDLFDENLGILLVNLNQADPSFPASDIEVDFDNVRLDASPALAGDFDGDLDVDGADFLDWQRNTSVGNLSDWQTTYGSVLEPLGGLQSIPEPSSVWILLGGTAILYRKRSRL</sequence>
<dbReference type="Pfam" id="PF22825">
    <property type="entry name" value="HpiC1-like"/>
    <property type="match status" value="1"/>
</dbReference>
<evidence type="ECO:0008006" key="3">
    <source>
        <dbReference type="Google" id="ProtNLM"/>
    </source>
</evidence>
<reference evidence="1 2" key="1">
    <citation type="submission" date="2019-02" db="EMBL/GenBank/DDBJ databases">
        <title>Deep-cultivation of Planctomycetes and their phenomic and genomic characterization uncovers novel biology.</title>
        <authorList>
            <person name="Wiegand S."/>
            <person name="Jogler M."/>
            <person name="Boedeker C."/>
            <person name="Pinto D."/>
            <person name="Vollmers J."/>
            <person name="Rivas-Marin E."/>
            <person name="Kohn T."/>
            <person name="Peeters S.H."/>
            <person name="Heuer A."/>
            <person name="Rast P."/>
            <person name="Oberbeckmann S."/>
            <person name="Bunk B."/>
            <person name="Jeske O."/>
            <person name="Meyerdierks A."/>
            <person name="Storesund J.E."/>
            <person name="Kallscheuer N."/>
            <person name="Luecker S."/>
            <person name="Lage O.M."/>
            <person name="Pohl T."/>
            <person name="Merkel B.J."/>
            <person name="Hornburger P."/>
            <person name="Mueller R.-W."/>
            <person name="Bruemmer F."/>
            <person name="Labrenz M."/>
            <person name="Spormann A.M."/>
            <person name="Op Den Camp H."/>
            <person name="Overmann J."/>
            <person name="Amann R."/>
            <person name="Jetten M.S.M."/>
            <person name="Mascher T."/>
            <person name="Medema M.H."/>
            <person name="Devos D.P."/>
            <person name="Kaster A.-K."/>
            <person name="Ovreas L."/>
            <person name="Rohde M."/>
            <person name="Galperin M.Y."/>
            <person name="Jogler C."/>
        </authorList>
    </citation>
    <scope>NUCLEOTIDE SEQUENCE [LARGE SCALE GENOMIC DNA]</scope>
    <source>
        <strain evidence="1 2">Pla144</strain>
    </source>
</reference>
<dbReference type="NCBIfam" id="TIGR02595">
    <property type="entry name" value="PEP_CTERM"/>
    <property type="match status" value="1"/>
</dbReference>
<accession>A0A5C6CG51</accession>
<keyword evidence="2" id="KW-1185">Reference proteome</keyword>
<dbReference type="InterPro" id="IPR054720">
    <property type="entry name" value="HpiC1"/>
</dbReference>
<comment type="caution">
    <text evidence="1">The sequence shown here is derived from an EMBL/GenBank/DDBJ whole genome shotgun (WGS) entry which is preliminary data.</text>
</comment>